<proteinExistence type="predicted"/>
<dbReference type="AlphaFoldDB" id="A0AAJ8KNK6"/>
<dbReference type="RefSeq" id="XP_065824944.1">
    <property type="nucleotide sequence ID" value="XM_065968872.1"/>
</dbReference>
<protein>
    <submittedName>
        <fullName evidence="2">Uncharacterized protein</fullName>
    </submittedName>
</protein>
<dbReference type="Proteomes" id="UP000078595">
    <property type="component" value="Chromosome 4"/>
</dbReference>
<feature type="compositionally biased region" description="Polar residues" evidence="1">
    <location>
        <begin position="151"/>
        <end position="174"/>
    </location>
</feature>
<dbReference type="GeneID" id="28967646"/>
<feature type="region of interest" description="Disordered" evidence="1">
    <location>
        <begin position="409"/>
        <end position="432"/>
    </location>
</feature>
<organism evidence="2 3">
    <name type="scientific">Kwoniella dejecticola CBS 10117</name>
    <dbReference type="NCBI Taxonomy" id="1296121"/>
    <lineage>
        <taxon>Eukaryota</taxon>
        <taxon>Fungi</taxon>
        <taxon>Dikarya</taxon>
        <taxon>Basidiomycota</taxon>
        <taxon>Agaricomycotina</taxon>
        <taxon>Tremellomycetes</taxon>
        <taxon>Tremellales</taxon>
        <taxon>Cryptococcaceae</taxon>
        <taxon>Kwoniella</taxon>
    </lineage>
</organism>
<feature type="compositionally biased region" description="Polar residues" evidence="1">
    <location>
        <begin position="359"/>
        <end position="368"/>
    </location>
</feature>
<keyword evidence="3" id="KW-1185">Reference proteome</keyword>
<feature type="region of interest" description="Disordered" evidence="1">
    <location>
        <begin position="107"/>
        <end position="396"/>
    </location>
</feature>
<gene>
    <name evidence="2" type="ORF">I303_103930</name>
</gene>
<feature type="compositionally biased region" description="Polar residues" evidence="1">
    <location>
        <begin position="337"/>
        <end position="349"/>
    </location>
</feature>
<sequence>MFSDIEIEESARKTLGLDEEPDKETPKFYLDAFKEYMKKCPHDNHFIIELADPKKTGGEIGGNGFGVITCMEDYCWKDIILSADPHRSDGGRADGFGSFSDFQDHCAEPDHKRGRSERCNRLGIDDRINPFASSSSLPSSSARPSRPPQHLANSLGTSSFSTSGIAKPSSSSILNEPFLAGPSSSSGRMFSMPTPSKSTYRESKPVIPPSSSPSRSIFDLDDGPSQPHASSSFFTRDRGKSIDVITIDSSSGVPSDDENINPLAVDSDDDDDDEVLFLADDEIPLEHKKVTNKDNPVALDDSDSDGDGDVTIKDRGKGKAVARITDSARKPLAPIFNMSQSNTQQQANGVQMVRDDSGDSLTARQNSFDALFNNANGADKGKKKSHNTENQVSALSAEEKIKLLDLMDEVARPASPAPPSQIYHESKPNVPR</sequence>
<evidence type="ECO:0000313" key="3">
    <source>
        <dbReference type="Proteomes" id="UP000078595"/>
    </source>
</evidence>
<evidence type="ECO:0000256" key="1">
    <source>
        <dbReference type="SAM" id="MobiDB-lite"/>
    </source>
</evidence>
<dbReference type="KEGG" id="kdj:28967646"/>
<reference evidence="2" key="1">
    <citation type="submission" date="2013-07" db="EMBL/GenBank/DDBJ databases">
        <authorList>
            <consortium name="The Broad Institute Genome Sequencing Platform"/>
            <person name="Cuomo C."/>
            <person name="Litvintseva A."/>
            <person name="Chen Y."/>
            <person name="Heitman J."/>
            <person name="Sun S."/>
            <person name="Springer D."/>
            <person name="Dromer F."/>
            <person name="Young S.K."/>
            <person name="Zeng Q."/>
            <person name="Gargeya S."/>
            <person name="Fitzgerald M."/>
            <person name="Abouelleil A."/>
            <person name="Alvarado L."/>
            <person name="Berlin A.M."/>
            <person name="Chapman S.B."/>
            <person name="Dewar J."/>
            <person name="Goldberg J."/>
            <person name="Griggs A."/>
            <person name="Gujja S."/>
            <person name="Hansen M."/>
            <person name="Howarth C."/>
            <person name="Imamovic A."/>
            <person name="Larimer J."/>
            <person name="McCowan C."/>
            <person name="Murphy C."/>
            <person name="Pearson M."/>
            <person name="Priest M."/>
            <person name="Roberts A."/>
            <person name="Saif S."/>
            <person name="Shea T."/>
            <person name="Sykes S."/>
            <person name="Wortman J."/>
            <person name="Nusbaum C."/>
            <person name="Birren B."/>
        </authorList>
    </citation>
    <scope>NUCLEOTIDE SEQUENCE</scope>
    <source>
        <strain evidence="2">CBS 10117</strain>
    </source>
</reference>
<reference evidence="2" key="2">
    <citation type="submission" date="2024-02" db="EMBL/GenBank/DDBJ databases">
        <title>Comparative genomics of Cryptococcus and Kwoniella reveals pathogenesis evolution and contrasting modes of karyotype evolution via chromosome fusion or intercentromeric recombination.</title>
        <authorList>
            <person name="Coelho M.A."/>
            <person name="David-Palma M."/>
            <person name="Shea T."/>
            <person name="Bowers K."/>
            <person name="McGinley-Smith S."/>
            <person name="Mohammad A.W."/>
            <person name="Gnirke A."/>
            <person name="Yurkov A.M."/>
            <person name="Nowrousian M."/>
            <person name="Sun S."/>
            <person name="Cuomo C.A."/>
            <person name="Heitman J."/>
        </authorList>
    </citation>
    <scope>NUCLEOTIDE SEQUENCE</scope>
    <source>
        <strain evidence="2">CBS 10117</strain>
    </source>
</reference>
<name>A0AAJ8KNK6_9TREE</name>
<feature type="compositionally biased region" description="Acidic residues" evidence="1">
    <location>
        <begin position="266"/>
        <end position="283"/>
    </location>
</feature>
<evidence type="ECO:0000313" key="2">
    <source>
        <dbReference type="EMBL" id="WWC61349.1"/>
    </source>
</evidence>
<feature type="compositionally biased region" description="Polar residues" evidence="1">
    <location>
        <begin position="182"/>
        <end position="198"/>
    </location>
</feature>
<feature type="compositionally biased region" description="Low complexity" evidence="1">
    <location>
        <begin position="132"/>
        <end position="144"/>
    </location>
</feature>
<feature type="compositionally biased region" description="Basic and acidic residues" evidence="1">
    <location>
        <begin position="107"/>
        <end position="128"/>
    </location>
</feature>
<accession>A0AAJ8KNK6</accession>
<dbReference type="EMBL" id="CP144533">
    <property type="protein sequence ID" value="WWC61349.1"/>
    <property type="molecule type" value="Genomic_DNA"/>
</dbReference>